<dbReference type="Pfam" id="PF25597">
    <property type="entry name" value="SH3_retrovirus"/>
    <property type="match status" value="1"/>
</dbReference>
<protein>
    <submittedName>
        <fullName evidence="2">Retrovirus-related Pol polyprotein from transposon TNT 1-94</fullName>
    </submittedName>
</protein>
<evidence type="ECO:0000313" key="4">
    <source>
        <dbReference type="Proteomes" id="UP000321393"/>
    </source>
</evidence>
<dbReference type="Proteomes" id="UP000321393">
    <property type="component" value="Unassembled WGS sequence"/>
</dbReference>
<dbReference type="EMBL" id="SSTD01013776">
    <property type="protein sequence ID" value="TYK05571.1"/>
    <property type="molecule type" value="Genomic_DNA"/>
</dbReference>
<dbReference type="InterPro" id="IPR057670">
    <property type="entry name" value="SH3_retrovirus"/>
</dbReference>
<proteinExistence type="predicted"/>
<feature type="domain" description="Retroviral polymerase SH3-like" evidence="1">
    <location>
        <begin position="71"/>
        <end position="127"/>
    </location>
</feature>
<reference evidence="4 5" key="1">
    <citation type="submission" date="2019-08" db="EMBL/GenBank/DDBJ databases">
        <title>Draft genome sequences of two oriental melons (Cucumis melo L. var makuwa).</title>
        <authorList>
            <person name="Kwon S.-Y."/>
        </authorList>
    </citation>
    <scope>NUCLEOTIDE SEQUENCE [LARGE SCALE GENOMIC DNA]</scope>
    <source>
        <strain evidence="5">cv. Chang Bougi</strain>
        <strain evidence="4">cv. SW 3</strain>
        <tissue evidence="2">Leaf</tissue>
    </source>
</reference>
<comment type="caution">
    <text evidence="2">The sequence shown here is derived from an EMBL/GenBank/DDBJ whole genome shotgun (WGS) entry which is preliminary data.</text>
</comment>
<evidence type="ECO:0000313" key="3">
    <source>
        <dbReference type="EMBL" id="TYK05571.1"/>
    </source>
</evidence>
<dbReference type="Proteomes" id="UP000321947">
    <property type="component" value="Unassembled WGS sequence"/>
</dbReference>
<organism evidence="2 4">
    <name type="scientific">Cucumis melo var. makuwa</name>
    <name type="common">Oriental melon</name>
    <dbReference type="NCBI Taxonomy" id="1194695"/>
    <lineage>
        <taxon>Eukaryota</taxon>
        <taxon>Viridiplantae</taxon>
        <taxon>Streptophyta</taxon>
        <taxon>Embryophyta</taxon>
        <taxon>Tracheophyta</taxon>
        <taxon>Spermatophyta</taxon>
        <taxon>Magnoliopsida</taxon>
        <taxon>eudicotyledons</taxon>
        <taxon>Gunneridae</taxon>
        <taxon>Pentapetalae</taxon>
        <taxon>rosids</taxon>
        <taxon>fabids</taxon>
        <taxon>Cucurbitales</taxon>
        <taxon>Cucurbitaceae</taxon>
        <taxon>Benincaseae</taxon>
        <taxon>Cucumis</taxon>
    </lineage>
</organism>
<name>A0A5A7TGZ8_CUCMM</name>
<evidence type="ECO:0000313" key="2">
    <source>
        <dbReference type="EMBL" id="KAA0040529.1"/>
    </source>
</evidence>
<evidence type="ECO:0000259" key="1">
    <source>
        <dbReference type="Pfam" id="PF25597"/>
    </source>
</evidence>
<accession>A0A5A7TGZ8</accession>
<dbReference type="EMBL" id="SSTE01017321">
    <property type="protein sequence ID" value="KAA0040529.1"/>
    <property type="molecule type" value="Genomic_DNA"/>
</dbReference>
<evidence type="ECO:0000313" key="5">
    <source>
        <dbReference type="Proteomes" id="UP000321947"/>
    </source>
</evidence>
<gene>
    <name evidence="3" type="ORF">E5676_scaffold98G00100</name>
    <name evidence="2" type="ORF">E6C27_scaffold262G00790</name>
</gene>
<dbReference type="AlphaFoldDB" id="A0A5A7TGZ8"/>
<sequence>MGWLKDSEPSWKKVRCLLFDAILRERIWAKIAIYSIDTLNRSSHSSLRFLTLKKKWSKHPPKLGGLKAFRCVVYVHQNQGKLKARATKCMFIGFTKGVKDFKIWHTIEMFIQGRDTIVDQEEVEDTIENQDETVEEQPEFSQYSLARDRQRKVIVPHARYKTNYLNCILNPNVAPNDQEPSSRKL</sequence>
<dbReference type="OrthoDB" id="6776856at2759"/>